<reference evidence="2 3" key="1">
    <citation type="submission" date="2021-03" db="EMBL/GenBank/DDBJ databases">
        <title>Sequencing the genomes of 1000 actinobacteria strains.</title>
        <authorList>
            <person name="Klenk H.-P."/>
        </authorList>
    </citation>
    <scope>NUCLEOTIDE SEQUENCE [LARGE SCALE GENOMIC DNA]</scope>
    <source>
        <strain evidence="2 3">DSM 45510</strain>
    </source>
</reference>
<dbReference type="InterPro" id="IPR000073">
    <property type="entry name" value="AB_hydrolase_1"/>
</dbReference>
<dbReference type="InterPro" id="IPR029058">
    <property type="entry name" value="AB_hydrolase_fold"/>
</dbReference>
<dbReference type="InterPro" id="IPR050471">
    <property type="entry name" value="AB_hydrolase"/>
</dbReference>
<proteinExistence type="predicted"/>
<dbReference type="RefSeq" id="WP_209665382.1">
    <property type="nucleotide sequence ID" value="NZ_JAGGMS010000001.1"/>
</dbReference>
<keyword evidence="3" id="KW-1185">Reference proteome</keyword>
<evidence type="ECO:0000259" key="1">
    <source>
        <dbReference type="Pfam" id="PF00561"/>
    </source>
</evidence>
<sequence>MNECTVQANGIELCYEVFGEPDGRPLLLIMGLGGPMTWWDEEFCEQLAERGFRVIRYDNRDTGRSTAMHGRAGLLPALLLRRSPYQLTDLADDAAALLDALEIPAAHVTGVSMGGMIAQTLAIRHPTRVLSLTSIMSTTGNKLVGLPSPRAMKNLLQPAPKDRDSYIEQMIRTFRVIGSPGYPAEEARLRARAATTYDRGANPAGTVRHLGAIMAAPDRTSGLRKLRIPALVIHGAADPLVNPSGGRATARAIPGAELDMVPGMGHDTPPELWPRFVNGIVRTADRAEAVADRHIDTT</sequence>
<evidence type="ECO:0000313" key="3">
    <source>
        <dbReference type="Proteomes" id="UP000741013"/>
    </source>
</evidence>
<dbReference type="Proteomes" id="UP000741013">
    <property type="component" value="Unassembled WGS sequence"/>
</dbReference>
<accession>A0ABS4PRI5</accession>
<dbReference type="Pfam" id="PF00561">
    <property type="entry name" value="Abhydrolase_1"/>
    <property type="match status" value="1"/>
</dbReference>
<name>A0ABS4PRI5_9PSEU</name>
<gene>
    <name evidence="2" type="ORF">JOM49_003558</name>
</gene>
<dbReference type="Gene3D" id="3.40.50.1820">
    <property type="entry name" value="alpha/beta hydrolase"/>
    <property type="match status" value="1"/>
</dbReference>
<comment type="caution">
    <text evidence="2">The sequence shown here is derived from an EMBL/GenBank/DDBJ whole genome shotgun (WGS) entry which is preliminary data.</text>
</comment>
<feature type="domain" description="AB hydrolase-1" evidence="1">
    <location>
        <begin position="25"/>
        <end position="267"/>
    </location>
</feature>
<organism evidence="2 3">
    <name type="scientific">Amycolatopsis magusensis</name>
    <dbReference type="NCBI Taxonomy" id="882444"/>
    <lineage>
        <taxon>Bacteria</taxon>
        <taxon>Bacillati</taxon>
        <taxon>Actinomycetota</taxon>
        <taxon>Actinomycetes</taxon>
        <taxon>Pseudonocardiales</taxon>
        <taxon>Pseudonocardiaceae</taxon>
        <taxon>Amycolatopsis</taxon>
    </lineage>
</organism>
<dbReference type="PANTHER" id="PTHR43433:SF5">
    <property type="entry name" value="AB HYDROLASE-1 DOMAIN-CONTAINING PROTEIN"/>
    <property type="match status" value="1"/>
</dbReference>
<protein>
    <submittedName>
        <fullName evidence="2">Pimeloyl-ACP methyl ester carboxylesterase</fullName>
    </submittedName>
</protein>
<evidence type="ECO:0000313" key="2">
    <source>
        <dbReference type="EMBL" id="MBP2182032.1"/>
    </source>
</evidence>
<dbReference type="SUPFAM" id="SSF53474">
    <property type="entry name" value="alpha/beta-Hydrolases"/>
    <property type="match status" value="1"/>
</dbReference>
<dbReference type="EMBL" id="JAGGMS010000001">
    <property type="protein sequence ID" value="MBP2182032.1"/>
    <property type="molecule type" value="Genomic_DNA"/>
</dbReference>
<dbReference type="PANTHER" id="PTHR43433">
    <property type="entry name" value="HYDROLASE, ALPHA/BETA FOLD FAMILY PROTEIN"/>
    <property type="match status" value="1"/>
</dbReference>